<dbReference type="InterPro" id="IPR036188">
    <property type="entry name" value="FAD/NAD-bd_sf"/>
</dbReference>
<keyword evidence="5" id="KW-0560">Oxidoreductase</keyword>
<keyword evidence="6" id="KW-0520">NAD</keyword>
<dbReference type="KEGG" id="amr:AM1_1209"/>
<dbReference type="InterPro" id="IPR045024">
    <property type="entry name" value="NDH-2"/>
</dbReference>
<evidence type="ECO:0000256" key="3">
    <source>
        <dbReference type="ARBA" id="ARBA00022630"/>
    </source>
</evidence>
<feature type="domain" description="FAD/NAD(P)-binding" evidence="8">
    <location>
        <begin position="1"/>
        <end position="313"/>
    </location>
</feature>
<proteinExistence type="inferred from homology"/>
<dbReference type="Pfam" id="PF07992">
    <property type="entry name" value="Pyr_redox_2"/>
    <property type="match status" value="1"/>
</dbReference>
<sequence length="415" mass="45786">MIIGAGFGGLQTAVSLGGAAARVTLIDRNNYHTFVPLLYQVATATLEPEWIALPIHKLLRRYKNVQFVQGNVETVDLTARRVQTAHITLQYDYLVLGTGSQTHLQGVPGAKEHALPLRTLEDAIALKHHLLQCIEQAAQTKDPDERRQLLTIAIVGGGATGVEMAGALVELCHQSWPKDYPWLRDDPVQLILVQSGSELLPEFPHPLRTYTYKKLAILGVNIQVETKVASVHATHLELDSGTRIPCATTIWTAGVKAAHPPTETALPQGHRDKIPVLSSLQLQQYPEVYALGDAAQVPDQTLAGVAPEALQQGVCTARNLRRQLKGLTPQPFRYFNKGRLAIIGCFSGVGKIGPFPLRGFLGWFLWLAVHWVYSPGYRNRLMILVTWLQSFGSRDKLARQLLKHSPSKSPAQFKV</sequence>
<dbReference type="Proteomes" id="UP000000268">
    <property type="component" value="Chromosome"/>
</dbReference>
<keyword evidence="10" id="KW-1185">Reference proteome</keyword>
<evidence type="ECO:0000256" key="5">
    <source>
        <dbReference type="ARBA" id="ARBA00023002"/>
    </source>
</evidence>
<evidence type="ECO:0000256" key="1">
    <source>
        <dbReference type="ARBA" id="ARBA00005272"/>
    </source>
</evidence>
<keyword evidence="3" id="KW-0285">Flavoprotein</keyword>
<comment type="catalytic activity">
    <reaction evidence="7">
        <text>a quinone + NADH + H(+) = a quinol + NAD(+)</text>
        <dbReference type="Rhea" id="RHEA:46160"/>
        <dbReference type="ChEBI" id="CHEBI:15378"/>
        <dbReference type="ChEBI" id="CHEBI:24646"/>
        <dbReference type="ChEBI" id="CHEBI:57540"/>
        <dbReference type="ChEBI" id="CHEBI:57945"/>
        <dbReference type="ChEBI" id="CHEBI:132124"/>
        <dbReference type="EC" id="1.6.5.9"/>
    </reaction>
</comment>
<accession>B0C3Y6</accession>
<evidence type="ECO:0000256" key="4">
    <source>
        <dbReference type="ARBA" id="ARBA00022827"/>
    </source>
</evidence>
<dbReference type="SUPFAM" id="SSF51905">
    <property type="entry name" value="FAD/NAD(P)-binding domain"/>
    <property type="match status" value="2"/>
</dbReference>
<dbReference type="PANTHER" id="PTHR43706:SF47">
    <property type="entry name" value="EXTERNAL NADH-UBIQUINONE OXIDOREDUCTASE 1, MITOCHONDRIAL-RELATED"/>
    <property type="match status" value="1"/>
</dbReference>
<dbReference type="HOGENOM" id="CLU_021377_7_1_3"/>
<evidence type="ECO:0000256" key="6">
    <source>
        <dbReference type="ARBA" id="ARBA00023027"/>
    </source>
</evidence>
<dbReference type="eggNOG" id="COG1252">
    <property type="taxonomic scope" value="Bacteria"/>
</dbReference>
<dbReference type="PRINTS" id="PR00368">
    <property type="entry name" value="FADPNR"/>
</dbReference>
<name>B0C3Y6_ACAM1</name>
<dbReference type="Gene3D" id="3.50.50.100">
    <property type="match status" value="1"/>
</dbReference>
<dbReference type="STRING" id="329726.AM1_1209"/>
<protein>
    <recommendedName>
        <fullName evidence="2">NADH:ubiquinone reductase (non-electrogenic)</fullName>
        <ecNumber evidence="2">1.6.5.9</ecNumber>
    </recommendedName>
</protein>
<dbReference type="EC" id="1.6.5.9" evidence="2"/>
<dbReference type="PANTHER" id="PTHR43706">
    <property type="entry name" value="NADH DEHYDROGENASE"/>
    <property type="match status" value="1"/>
</dbReference>
<dbReference type="EMBL" id="CP000828">
    <property type="protein sequence ID" value="ABW26246.1"/>
    <property type="molecule type" value="Genomic_DNA"/>
</dbReference>
<dbReference type="InterPro" id="IPR023753">
    <property type="entry name" value="FAD/NAD-binding_dom"/>
</dbReference>
<organism evidence="9 10">
    <name type="scientific">Acaryochloris marina (strain MBIC 11017)</name>
    <dbReference type="NCBI Taxonomy" id="329726"/>
    <lineage>
        <taxon>Bacteria</taxon>
        <taxon>Bacillati</taxon>
        <taxon>Cyanobacteriota</taxon>
        <taxon>Cyanophyceae</taxon>
        <taxon>Acaryochloridales</taxon>
        <taxon>Acaryochloridaceae</taxon>
        <taxon>Acaryochloris</taxon>
    </lineage>
</organism>
<gene>
    <name evidence="9" type="ordered locus">AM1_1209</name>
</gene>
<comment type="similarity">
    <text evidence="1">Belongs to the NADH dehydrogenase family.</text>
</comment>
<evidence type="ECO:0000256" key="2">
    <source>
        <dbReference type="ARBA" id="ARBA00012637"/>
    </source>
</evidence>
<evidence type="ECO:0000313" key="10">
    <source>
        <dbReference type="Proteomes" id="UP000000268"/>
    </source>
</evidence>
<dbReference type="AlphaFoldDB" id="B0C3Y6"/>
<evidence type="ECO:0000259" key="8">
    <source>
        <dbReference type="Pfam" id="PF07992"/>
    </source>
</evidence>
<dbReference type="GO" id="GO:0050136">
    <property type="term" value="F:NADH dehydrogenase (quinone) (non-electrogenic) activity"/>
    <property type="evidence" value="ECO:0007669"/>
    <property type="project" value="UniProtKB-EC"/>
</dbReference>
<evidence type="ECO:0000313" key="9">
    <source>
        <dbReference type="EMBL" id="ABW26246.1"/>
    </source>
</evidence>
<reference evidence="9 10" key="1">
    <citation type="journal article" date="2008" name="Proc. Natl. Acad. Sci. U.S.A.">
        <title>Niche adaptation and genome expansion in the chlorophyll d-producing cyanobacterium Acaryochloris marina.</title>
        <authorList>
            <person name="Swingley W.D."/>
            <person name="Chen M."/>
            <person name="Cheung P.C."/>
            <person name="Conrad A.L."/>
            <person name="Dejesa L.C."/>
            <person name="Hao J."/>
            <person name="Honchak B.M."/>
            <person name="Karbach L.E."/>
            <person name="Kurdoglu A."/>
            <person name="Lahiri S."/>
            <person name="Mastrian S.D."/>
            <person name="Miyashita H."/>
            <person name="Page L."/>
            <person name="Ramakrishna P."/>
            <person name="Satoh S."/>
            <person name="Sattley W.M."/>
            <person name="Shimada Y."/>
            <person name="Taylor H.L."/>
            <person name="Tomo T."/>
            <person name="Tsuchiya T."/>
            <person name="Wang Z.T."/>
            <person name="Raymond J."/>
            <person name="Mimuro M."/>
            <person name="Blankenship R.E."/>
            <person name="Touchman J.W."/>
        </authorList>
    </citation>
    <scope>NUCLEOTIDE SEQUENCE [LARGE SCALE GENOMIC DNA]</scope>
    <source>
        <strain evidence="10">MBIC 11017</strain>
    </source>
</reference>
<evidence type="ECO:0000256" key="7">
    <source>
        <dbReference type="ARBA" id="ARBA00047599"/>
    </source>
</evidence>
<keyword evidence="4" id="KW-0274">FAD</keyword>